<evidence type="ECO:0000313" key="2">
    <source>
        <dbReference type="EMBL" id="KRH70931.1"/>
    </source>
</evidence>
<reference evidence="2" key="3">
    <citation type="submission" date="2018-07" db="EMBL/GenBank/DDBJ databases">
        <title>WGS assembly of Glycine max.</title>
        <authorList>
            <person name="Schmutz J."/>
            <person name="Cannon S."/>
            <person name="Schlueter J."/>
            <person name="Ma J."/>
            <person name="Mitros T."/>
            <person name="Nelson W."/>
            <person name="Hyten D."/>
            <person name="Song Q."/>
            <person name="Thelen J."/>
            <person name="Cheng J."/>
            <person name="Xu D."/>
            <person name="Hellsten U."/>
            <person name="May G."/>
            <person name="Yu Y."/>
            <person name="Sakurai T."/>
            <person name="Umezawa T."/>
            <person name="Bhattacharyya M."/>
            <person name="Sandhu D."/>
            <person name="Valliyodan B."/>
            <person name="Lindquist E."/>
            <person name="Peto M."/>
            <person name="Grant D."/>
            <person name="Shu S."/>
            <person name="Goodstein D."/>
            <person name="Barry K."/>
            <person name="Futrell-Griggs M."/>
            <person name="Abernathy B."/>
            <person name="Du J."/>
            <person name="Tian Z."/>
            <person name="Zhu L."/>
            <person name="Gill N."/>
            <person name="Joshi T."/>
            <person name="Libault M."/>
            <person name="Sethuraman A."/>
            <person name="Zhang X."/>
            <person name="Shinozaki K."/>
            <person name="Nguyen H."/>
            <person name="Wing R."/>
            <person name="Cregan P."/>
            <person name="Specht J."/>
            <person name="Grimwood J."/>
            <person name="Rokhsar D."/>
            <person name="Stacey G."/>
            <person name="Shoemaker R."/>
            <person name="Jackson S."/>
        </authorList>
    </citation>
    <scope>NUCLEOTIDE SEQUENCE</scope>
    <source>
        <tissue evidence="2">Callus</tissue>
    </source>
</reference>
<organism evidence="2">
    <name type="scientific">Glycine max</name>
    <name type="common">Soybean</name>
    <name type="synonym">Glycine hispida</name>
    <dbReference type="NCBI Taxonomy" id="3847"/>
    <lineage>
        <taxon>Eukaryota</taxon>
        <taxon>Viridiplantae</taxon>
        <taxon>Streptophyta</taxon>
        <taxon>Embryophyta</taxon>
        <taxon>Tracheophyta</taxon>
        <taxon>Spermatophyta</taxon>
        <taxon>Magnoliopsida</taxon>
        <taxon>eudicotyledons</taxon>
        <taxon>Gunneridae</taxon>
        <taxon>Pentapetalae</taxon>
        <taxon>rosids</taxon>
        <taxon>fabids</taxon>
        <taxon>Fabales</taxon>
        <taxon>Fabaceae</taxon>
        <taxon>Papilionoideae</taxon>
        <taxon>50 kb inversion clade</taxon>
        <taxon>NPAAA clade</taxon>
        <taxon>indigoferoid/millettioid clade</taxon>
        <taxon>Phaseoleae</taxon>
        <taxon>Glycine</taxon>
        <taxon>Glycine subgen. Soja</taxon>
    </lineage>
</organism>
<sequence length="115" mass="13866">MRHISLHLISRYETYYGFAQVSIPPAAQKKKWDTIISFGLWLLQNNAFFFHIGSEIFDFSYCRLLDYLSVETYQCKPQTMPRHWFMDLFIMTVFYLRGLSLAFGNFWMPGMWRCH</sequence>
<keyword evidence="1" id="KW-0472">Membrane</keyword>
<dbReference type="InParanoid" id="K7K7U6"/>
<evidence type="ECO:0000256" key="1">
    <source>
        <dbReference type="SAM" id="Phobius"/>
    </source>
</evidence>
<reference evidence="3" key="2">
    <citation type="submission" date="2018-02" db="UniProtKB">
        <authorList>
            <consortium name="EnsemblPlants"/>
        </authorList>
    </citation>
    <scope>IDENTIFICATION</scope>
    <source>
        <strain evidence="3">Williams 82</strain>
    </source>
</reference>
<dbReference type="Proteomes" id="UP000008827">
    <property type="component" value="Chromosome 2"/>
</dbReference>
<name>K7K7U6_SOYBN</name>
<accession>K7K7U6</accession>
<feature type="transmembrane region" description="Helical" evidence="1">
    <location>
        <begin position="88"/>
        <end position="108"/>
    </location>
</feature>
<keyword evidence="4" id="KW-1185">Reference proteome</keyword>
<keyword evidence="1" id="KW-0812">Transmembrane</keyword>
<dbReference type="EnsemblPlants" id="KRH70931">
    <property type="protein sequence ID" value="KRH70931"/>
    <property type="gene ID" value="GLYMA_02G119100"/>
</dbReference>
<protein>
    <submittedName>
        <fullName evidence="2 3">Uncharacterized protein</fullName>
    </submittedName>
</protein>
<dbReference type="PaxDb" id="3847-GLYMA02G13175.1"/>
<keyword evidence="1" id="KW-1133">Transmembrane helix</keyword>
<evidence type="ECO:0000313" key="3">
    <source>
        <dbReference type="EnsemblPlants" id="KRH70931"/>
    </source>
</evidence>
<evidence type="ECO:0000313" key="4">
    <source>
        <dbReference type="Proteomes" id="UP000008827"/>
    </source>
</evidence>
<gene>
    <name evidence="2" type="ORF">GLYMA_02G119100</name>
</gene>
<dbReference type="HOGENOM" id="CLU_2113335_0_0_1"/>
<dbReference type="AlphaFoldDB" id="K7K7U6"/>
<reference evidence="2 3" key="1">
    <citation type="journal article" date="2010" name="Nature">
        <title>Genome sequence of the palaeopolyploid soybean.</title>
        <authorList>
            <person name="Schmutz J."/>
            <person name="Cannon S.B."/>
            <person name="Schlueter J."/>
            <person name="Ma J."/>
            <person name="Mitros T."/>
            <person name="Nelson W."/>
            <person name="Hyten D.L."/>
            <person name="Song Q."/>
            <person name="Thelen J.J."/>
            <person name="Cheng J."/>
            <person name="Xu D."/>
            <person name="Hellsten U."/>
            <person name="May G.D."/>
            <person name="Yu Y."/>
            <person name="Sakurai T."/>
            <person name="Umezawa T."/>
            <person name="Bhattacharyya M.K."/>
            <person name="Sandhu D."/>
            <person name="Valliyodan B."/>
            <person name="Lindquist E."/>
            <person name="Peto M."/>
            <person name="Grant D."/>
            <person name="Shu S."/>
            <person name="Goodstein D."/>
            <person name="Barry K."/>
            <person name="Futrell-Griggs M."/>
            <person name="Abernathy B."/>
            <person name="Du J."/>
            <person name="Tian Z."/>
            <person name="Zhu L."/>
            <person name="Gill N."/>
            <person name="Joshi T."/>
            <person name="Libault M."/>
            <person name="Sethuraman A."/>
            <person name="Zhang X.-C."/>
            <person name="Shinozaki K."/>
            <person name="Nguyen H.T."/>
            <person name="Wing R.A."/>
            <person name="Cregan P."/>
            <person name="Specht J."/>
            <person name="Grimwood J."/>
            <person name="Rokhsar D."/>
            <person name="Stacey G."/>
            <person name="Shoemaker R.C."/>
            <person name="Jackson S.A."/>
        </authorList>
    </citation>
    <scope>NUCLEOTIDE SEQUENCE [LARGE SCALE GENOMIC DNA]</scope>
    <source>
        <strain evidence="3">cv. Williams 82</strain>
        <tissue evidence="2">Callus</tissue>
    </source>
</reference>
<dbReference type="Gramene" id="KRH70931">
    <property type="protein sequence ID" value="KRH70931"/>
    <property type="gene ID" value="GLYMA_02G119100"/>
</dbReference>
<proteinExistence type="predicted"/>
<dbReference type="EMBL" id="CM000835">
    <property type="protein sequence ID" value="KRH70931.1"/>
    <property type="molecule type" value="Genomic_DNA"/>
</dbReference>